<accession>T0R6G2</accession>
<evidence type="ECO:0000256" key="3">
    <source>
        <dbReference type="ARBA" id="ARBA00023157"/>
    </source>
</evidence>
<protein>
    <recommendedName>
        <fullName evidence="6">Laminin IV type A domain-containing protein</fullName>
    </recommendedName>
</protein>
<name>T0R6G2_SAPDV</name>
<feature type="domain" description="Laminin IV type A" evidence="6">
    <location>
        <begin position="148"/>
        <end position="343"/>
    </location>
</feature>
<dbReference type="VEuPathDB" id="FungiDB:SDRG_00224"/>
<keyword evidence="2" id="KW-0677">Repeat</keyword>
<evidence type="ECO:0000256" key="5">
    <source>
        <dbReference type="SAM" id="SignalP"/>
    </source>
</evidence>
<dbReference type="PROSITE" id="PS51115">
    <property type="entry name" value="LAMININ_IVA"/>
    <property type="match status" value="1"/>
</dbReference>
<dbReference type="OMA" id="PPTQCEF"/>
<dbReference type="OrthoDB" id="430826at2759"/>
<dbReference type="InParanoid" id="T0R6G2"/>
<dbReference type="STRING" id="1156394.T0R6G2"/>
<keyword evidence="4" id="KW-0325">Glycoprotein</keyword>
<feature type="chain" id="PRO_5004571008" description="Laminin IV type A domain-containing protein" evidence="5">
    <location>
        <begin position="19"/>
        <end position="343"/>
    </location>
</feature>
<evidence type="ECO:0000256" key="1">
    <source>
        <dbReference type="ARBA" id="ARBA00022729"/>
    </source>
</evidence>
<dbReference type="eggNOG" id="ENOG502R5CE">
    <property type="taxonomic scope" value="Eukaryota"/>
</dbReference>
<dbReference type="EMBL" id="JH767132">
    <property type="protein sequence ID" value="EQC42491.1"/>
    <property type="molecule type" value="Genomic_DNA"/>
</dbReference>
<feature type="signal peptide" evidence="5">
    <location>
        <begin position="1"/>
        <end position="18"/>
    </location>
</feature>
<proteinExistence type="predicted"/>
<dbReference type="InterPro" id="IPR000034">
    <property type="entry name" value="Laminin_IV"/>
</dbReference>
<dbReference type="GeneID" id="19940951"/>
<evidence type="ECO:0000313" key="7">
    <source>
        <dbReference type="EMBL" id="EQC42491.1"/>
    </source>
</evidence>
<gene>
    <name evidence="7" type="ORF">SDRG_00224</name>
</gene>
<keyword evidence="1 5" id="KW-0732">Signal</keyword>
<sequence length="343" mass="37239">MLVRSALSALAVAALSCAQTTLVARHLTVHVSPGEDVVVALKGYSTSGRQLSYAITSLPTQGALYQLSQVYSDYGYDPKKAASPVASTPSLVTGSKARVVFSRPFSSSPLDTKFTEFTYTVYDGSVTSAPGIITVSHNAAVMTSHFNFDTDGWQLIQNQQATQPIFDPTSRGPLSYYVYATEAMIQTNPQSGTDMVLWYFAAPLKFLGNQWYTYGGVLSFLLAASEGDFTARNDPSQAPLVLLDCATCNLNAGVRLAWAQSNSPQFDGATTAYTVPLLESAGWRQDPKNTLLPWTIPSQCQFLEVLSKLSGLYILGDFTTRYETVALDTVQYQHGPGYPLNCY</sequence>
<keyword evidence="8" id="KW-1185">Reference proteome</keyword>
<dbReference type="PROSITE" id="PS51257">
    <property type="entry name" value="PROKAR_LIPOPROTEIN"/>
    <property type="match status" value="1"/>
</dbReference>
<dbReference type="Proteomes" id="UP000030762">
    <property type="component" value="Unassembled WGS sequence"/>
</dbReference>
<evidence type="ECO:0000313" key="8">
    <source>
        <dbReference type="Proteomes" id="UP000030762"/>
    </source>
</evidence>
<dbReference type="Pfam" id="PF00052">
    <property type="entry name" value="Laminin_B"/>
    <property type="match status" value="1"/>
</dbReference>
<evidence type="ECO:0000256" key="2">
    <source>
        <dbReference type="ARBA" id="ARBA00022737"/>
    </source>
</evidence>
<keyword evidence="3" id="KW-1015">Disulfide bond</keyword>
<evidence type="ECO:0000256" key="4">
    <source>
        <dbReference type="ARBA" id="ARBA00023180"/>
    </source>
</evidence>
<dbReference type="AlphaFoldDB" id="T0R6G2"/>
<evidence type="ECO:0000259" key="6">
    <source>
        <dbReference type="PROSITE" id="PS51115"/>
    </source>
</evidence>
<reference evidence="7 8" key="1">
    <citation type="submission" date="2012-04" db="EMBL/GenBank/DDBJ databases">
        <title>The Genome Sequence of Saprolegnia declina VS20.</title>
        <authorList>
            <consortium name="The Broad Institute Genome Sequencing Platform"/>
            <person name="Russ C."/>
            <person name="Nusbaum C."/>
            <person name="Tyler B."/>
            <person name="van West P."/>
            <person name="Dieguez-Uribeondo J."/>
            <person name="de Bruijn I."/>
            <person name="Tripathy S."/>
            <person name="Jiang R."/>
            <person name="Young S.K."/>
            <person name="Zeng Q."/>
            <person name="Gargeya S."/>
            <person name="Fitzgerald M."/>
            <person name="Haas B."/>
            <person name="Abouelleil A."/>
            <person name="Alvarado L."/>
            <person name="Arachchi H.M."/>
            <person name="Berlin A."/>
            <person name="Chapman S.B."/>
            <person name="Goldberg J."/>
            <person name="Griggs A."/>
            <person name="Gujja S."/>
            <person name="Hansen M."/>
            <person name="Howarth C."/>
            <person name="Imamovic A."/>
            <person name="Larimer J."/>
            <person name="McCowen C."/>
            <person name="Montmayeur A."/>
            <person name="Murphy C."/>
            <person name="Neiman D."/>
            <person name="Pearson M."/>
            <person name="Priest M."/>
            <person name="Roberts A."/>
            <person name="Saif S."/>
            <person name="Shea T."/>
            <person name="Sisk P."/>
            <person name="Sykes S."/>
            <person name="Wortman J."/>
            <person name="Nusbaum C."/>
            <person name="Birren B."/>
        </authorList>
    </citation>
    <scope>NUCLEOTIDE SEQUENCE [LARGE SCALE GENOMIC DNA]</scope>
    <source>
        <strain evidence="7 8">VS20</strain>
    </source>
</reference>
<organism evidence="7 8">
    <name type="scientific">Saprolegnia diclina (strain VS20)</name>
    <dbReference type="NCBI Taxonomy" id="1156394"/>
    <lineage>
        <taxon>Eukaryota</taxon>
        <taxon>Sar</taxon>
        <taxon>Stramenopiles</taxon>
        <taxon>Oomycota</taxon>
        <taxon>Saprolegniomycetes</taxon>
        <taxon>Saprolegniales</taxon>
        <taxon>Saprolegniaceae</taxon>
        <taxon>Saprolegnia</taxon>
    </lineage>
</organism>
<dbReference type="RefSeq" id="XP_008603914.1">
    <property type="nucleotide sequence ID" value="XM_008605692.1"/>
</dbReference>